<dbReference type="GO" id="GO:0004601">
    <property type="term" value="F:peroxidase activity"/>
    <property type="evidence" value="ECO:0007669"/>
    <property type="project" value="UniProtKB-KW"/>
</dbReference>
<keyword evidence="11" id="KW-1185">Reference proteome</keyword>
<keyword evidence="2" id="KW-0575">Peroxidase</keyword>
<dbReference type="AlphaFoldDB" id="A0A5C3F6C1"/>
<sequence>MRFTLPLLTAVSAGLSVLPSAFAFPHIQEQADKANTTLSARSLSEGIKLCPQLRARMEAAASNSASKLSKRDPDSVINPNAFKFDEAAQRIDVSGSHEWRAPQPGDIRGPCPGLNVLANHGYFPRNGVVKLETAIEVVEQVYGISPDLGGFLSAYATIFTGNVLDTEWSIGGPFTSSGLGGLTNLLAGEPGGINTHNVYEGDASVSRRDYYEPGANHDNVNVYLPYFQSVVDIAGDDRTRGKDVYTRDVLAKHRWERFQTSIAKNPNFFYSPFGGLVVTTAAHDFIVNFMANNTADEQGNNRIYLDEHNLFPFFSIKRDPKSGELIYTPGHERFPEDWYRRPLAAQFGLADVVTNLLKSGAEHTELLSVGGNTGSVNSFAGLNVGNLTGGLLNTAKLLDDPAALSCFLYQATVESLIPTQLRFLYKDLTGVLDLVDHFIGGPLKKLADTFPNCDRVKVDYSGADKFPGSKIQSGGKTGLLGALLGQKTRNVKQQQRRSA</sequence>
<evidence type="ECO:0000256" key="4">
    <source>
        <dbReference type="ARBA" id="ARBA00022723"/>
    </source>
</evidence>
<keyword evidence="4" id="KW-0479">Metal-binding</keyword>
<dbReference type="EMBL" id="OOIP01000016">
    <property type="protein sequence ID" value="SPO39932.1"/>
    <property type="molecule type" value="Genomic_DNA"/>
</dbReference>
<evidence type="ECO:0000256" key="7">
    <source>
        <dbReference type="ARBA" id="ARBA00025795"/>
    </source>
</evidence>
<dbReference type="Gene3D" id="1.10.489.10">
    <property type="entry name" value="Chloroperoxidase-like"/>
    <property type="match status" value="1"/>
</dbReference>
<keyword evidence="8" id="KW-0732">Signal</keyword>
<comment type="cofactor">
    <cofactor evidence="1">
        <name>heme b</name>
        <dbReference type="ChEBI" id="CHEBI:60344"/>
    </cofactor>
</comment>
<reference evidence="10 11" key="1">
    <citation type="submission" date="2018-03" db="EMBL/GenBank/DDBJ databases">
        <authorList>
            <person name="Guldener U."/>
        </authorList>
    </citation>
    <scope>NUCLEOTIDE SEQUENCE [LARGE SCALE GENOMIC DNA]</scope>
    <source>
        <strain evidence="10 11">DAOM196992</strain>
    </source>
</reference>
<dbReference type="Pfam" id="PF01328">
    <property type="entry name" value="Peroxidase_2"/>
    <property type="match status" value="1"/>
</dbReference>
<dbReference type="Proteomes" id="UP000323386">
    <property type="component" value="Unassembled WGS sequence"/>
</dbReference>
<dbReference type="SUPFAM" id="SSF47571">
    <property type="entry name" value="Cloroperoxidase"/>
    <property type="match status" value="1"/>
</dbReference>
<evidence type="ECO:0000313" key="10">
    <source>
        <dbReference type="EMBL" id="SPO39932.1"/>
    </source>
</evidence>
<evidence type="ECO:0000256" key="3">
    <source>
        <dbReference type="ARBA" id="ARBA00022617"/>
    </source>
</evidence>
<feature type="chain" id="PRO_5022844081" description="Heme haloperoxidase family profile domain-containing protein" evidence="8">
    <location>
        <begin position="24"/>
        <end position="499"/>
    </location>
</feature>
<evidence type="ECO:0000256" key="1">
    <source>
        <dbReference type="ARBA" id="ARBA00001970"/>
    </source>
</evidence>
<dbReference type="GO" id="GO:0046872">
    <property type="term" value="F:metal ion binding"/>
    <property type="evidence" value="ECO:0007669"/>
    <property type="project" value="UniProtKB-KW"/>
</dbReference>
<dbReference type="PANTHER" id="PTHR33577">
    <property type="entry name" value="STERIGMATOCYSTIN BIOSYNTHESIS PEROXIDASE STCC-RELATED"/>
    <property type="match status" value="1"/>
</dbReference>
<evidence type="ECO:0000259" key="9">
    <source>
        <dbReference type="PROSITE" id="PS51405"/>
    </source>
</evidence>
<evidence type="ECO:0000256" key="6">
    <source>
        <dbReference type="ARBA" id="ARBA00023004"/>
    </source>
</evidence>
<dbReference type="InterPro" id="IPR036851">
    <property type="entry name" value="Chloroperoxidase-like_sf"/>
</dbReference>
<evidence type="ECO:0000256" key="5">
    <source>
        <dbReference type="ARBA" id="ARBA00023002"/>
    </source>
</evidence>
<feature type="domain" description="Heme haloperoxidase family profile" evidence="9">
    <location>
        <begin position="95"/>
        <end position="354"/>
    </location>
</feature>
<dbReference type="InterPro" id="IPR000028">
    <property type="entry name" value="Chloroperoxidase"/>
</dbReference>
<name>A0A5C3F6C1_9BASI</name>
<evidence type="ECO:0000256" key="8">
    <source>
        <dbReference type="SAM" id="SignalP"/>
    </source>
</evidence>
<evidence type="ECO:0000256" key="2">
    <source>
        <dbReference type="ARBA" id="ARBA00022559"/>
    </source>
</evidence>
<protein>
    <recommendedName>
        <fullName evidence="9">Heme haloperoxidase family profile domain-containing protein</fullName>
    </recommendedName>
</protein>
<feature type="signal peptide" evidence="8">
    <location>
        <begin position="1"/>
        <end position="23"/>
    </location>
</feature>
<proteinExistence type="inferred from homology"/>
<comment type="similarity">
    <text evidence="7">Belongs to the chloroperoxidase family.</text>
</comment>
<accession>A0A5C3F6C1</accession>
<organism evidence="10 11">
    <name type="scientific">Pseudozyma flocculosa</name>
    <dbReference type="NCBI Taxonomy" id="84751"/>
    <lineage>
        <taxon>Eukaryota</taxon>
        <taxon>Fungi</taxon>
        <taxon>Dikarya</taxon>
        <taxon>Basidiomycota</taxon>
        <taxon>Ustilaginomycotina</taxon>
        <taxon>Ustilaginomycetes</taxon>
        <taxon>Ustilaginales</taxon>
        <taxon>Ustilaginaceae</taxon>
        <taxon>Pseudozyma</taxon>
    </lineage>
</organism>
<dbReference type="PANTHER" id="PTHR33577:SF1">
    <property type="entry name" value="HEME HALOPEROXIDASE FAMILY PROFILE DOMAIN-CONTAINING PROTEIN"/>
    <property type="match status" value="1"/>
</dbReference>
<dbReference type="PROSITE" id="PS51405">
    <property type="entry name" value="HEME_HALOPEROXIDASE"/>
    <property type="match status" value="1"/>
</dbReference>
<keyword evidence="5" id="KW-0560">Oxidoreductase</keyword>
<keyword evidence="6" id="KW-0408">Iron</keyword>
<dbReference type="OrthoDB" id="407298at2759"/>
<keyword evidence="3" id="KW-0349">Heme</keyword>
<evidence type="ECO:0000313" key="11">
    <source>
        <dbReference type="Proteomes" id="UP000323386"/>
    </source>
</evidence>
<gene>
    <name evidence="10" type="ORF">PSFLO_05413</name>
</gene>